<evidence type="ECO:0000256" key="4">
    <source>
        <dbReference type="SAM" id="MobiDB-lite"/>
    </source>
</evidence>
<dbReference type="InterPro" id="IPR005818">
    <property type="entry name" value="Histone_H1/H5_H15"/>
</dbReference>
<evidence type="ECO:0000256" key="3">
    <source>
        <dbReference type="ARBA" id="ARBA00023242"/>
    </source>
</evidence>
<evidence type="ECO:0000313" key="6">
    <source>
        <dbReference type="EMBL" id="KAK2970921.1"/>
    </source>
</evidence>
<feature type="compositionally biased region" description="Basic and acidic residues" evidence="4">
    <location>
        <begin position="151"/>
        <end position="160"/>
    </location>
</feature>
<protein>
    <recommendedName>
        <fullName evidence="5">H15 domain-containing protein</fullName>
    </recommendedName>
</protein>
<organism evidence="6 7">
    <name type="scientific">Escallonia rubra</name>
    <dbReference type="NCBI Taxonomy" id="112253"/>
    <lineage>
        <taxon>Eukaryota</taxon>
        <taxon>Viridiplantae</taxon>
        <taxon>Streptophyta</taxon>
        <taxon>Embryophyta</taxon>
        <taxon>Tracheophyta</taxon>
        <taxon>Spermatophyta</taxon>
        <taxon>Magnoliopsida</taxon>
        <taxon>eudicotyledons</taxon>
        <taxon>Gunneridae</taxon>
        <taxon>Pentapetalae</taxon>
        <taxon>asterids</taxon>
        <taxon>campanulids</taxon>
        <taxon>Escalloniales</taxon>
        <taxon>Escalloniaceae</taxon>
        <taxon>Escallonia</taxon>
    </lineage>
</organism>
<dbReference type="PANTHER" id="PTHR11467">
    <property type="entry name" value="HISTONE H1"/>
    <property type="match status" value="1"/>
</dbReference>
<sequence>MEGGAGNKFTDVVMQIADPNNLTAAQMGLLQQHLDQFDLQEGEGLQTPSAKSLMIQRAIAELNEKGGSSEDSISDYIRKKYADLPWAHFTMLKHHLAKLCDSGEIFLTPKQGYLVAGANLDMYSRNRSRGKQLKRKRRPKSGLRRSRGRKKVEGRTRKLQ</sequence>
<reference evidence="6" key="1">
    <citation type="submission" date="2022-12" db="EMBL/GenBank/DDBJ databases">
        <title>Draft genome assemblies for two species of Escallonia (Escalloniales).</title>
        <authorList>
            <person name="Chanderbali A."/>
            <person name="Dervinis C."/>
            <person name="Anghel I."/>
            <person name="Soltis D."/>
            <person name="Soltis P."/>
            <person name="Zapata F."/>
        </authorList>
    </citation>
    <scope>NUCLEOTIDE SEQUENCE</scope>
    <source>
        <strain evidence="6">UCBG92.1500</strain>
        <tissue evidence="6">Leaf</tissue>
    </source>
</reference>
<keyword evidence="3" id="KW-0539">Nucleus</keyword>
<evidence type="ECO:0000259" key="5">
    <source>
        <dbReference type="PROSITE" id="PS51504"/>
    </source>
</evidence>
<feature type="compositionally biased region" description="Basic residues" evidence="4">
    <location>
        <begin position="126"/>
        <end position="150"/>
    </location>
</feature>
<dbReference type="GO" id="GO:0030261">
    <property type="term" value="P:chromosome condensation"/>
    <property type="evidence" value="ECO:0007669"/>
    <property type="project" value="TreeGrafter"/>
</dbReference>
<keyword evidence="7" id="KW-1185">Reference proteome</keyword>
<proteinExistence type="predicted"/>
<dbReference type="Gene3D" id="1.10.10.10">
    <property type="entry name" value="Winged helix-like DNA-binding domain superfamily/Winged helix DNA-binding domain"/>
    <property type="match status" value="1"/>
</dbReference>
<feature type="domain" description="H15" evidence="5">
    <location>
        <begin position="46"/>
        <end position="117"/>
    </location>
</feature>
<feature type="region of interest" description="Disordered" evidence="4">
    <location>
        <begin position="125"/>
        <end position="160"/>
    </location>
</feature>
<dbReference type="Pfam" id="PF00538">
    <property type="entry name" value="Linker_histone"/>
    <property type="match status" value="1"/>
</dbReference>
<dbReference type="GO" id="GO:0000786">
    <property type="term" value="C:nucleosome"/>
    <property type="evidence" value="ECO:0007669"/>
    <property type="project" value="InterPro"/>
</dbReference>
<dbReference type="SUPFAM" id="SSF46785">
    <property type="entry name" value="Winged helix' DNA-binding domain"/>
    <property type="match status" value="1"/>
</dbReference>
<comment type="caution">
    <text evidence="6">The sequence shown here is derived from an EMBL/GenBank/DDBJ whole genome shotgun (WGS) entry which is preliminary data.</text>
</comment>
<dbReference type="EMBL" id="JAVXUO010002626">
    <property type="protein sequence ID" value="KAK2970921.1"/>
    <property type="molecule type" value="Genomic_DNA"/>
</dbReference>
<dbReference type="Proteomes" id="UP001187471">
    <property type="component" value="Unassembled WGS sequence"/>
</dbReference>
<dbReference type="PANTHER" id="PTHR11467:SF109">
    <property type="entry name" value="H15 DOMAIN-CONTAINING PROTEIN"/>
    <property type="match status" value="1"/>
</dbReference>
<gene>
    <name evidence="6" type="ORF">RJ640_021174</name>
</gene>
<comment type="subcellular location">
    <subcellularLocation>
        <location evidence="1">Nucleus</location>
    </subcellularLocation>
</comment>
<dbReference type="InterPro" id="IPR036388">
    <property type="entry name" value="WH-like_DNA-bd_sf"/>
</dbReference>
<dbReference type="GO" id="GO:0045910">
    <property type="term" value="P:negative regulation of DNA recombination"/>
    <property type="evidence" value="ECO:0007669"/>
    <property type="project" value="TreeGrafter"/>
</dbReference>
<dbReference type="GO" id="GO:0031492">
    <property type="term" value="F:nucleosomal DNA binding"/>
    <property type="evidence" value="ECO:0007669"/>
    <property type="project" value="TreeGrafter"/>
</dbReference>
<evidence type="ECO:0000313" key="7">
    <source>
        <dbReference type="Proteomes" id="UP001187471"/>
    </source>
</evidence>
<dbReference type="GO" id="GO:0006334">
    <property type="term" value="P:nucleosome assembly"/>
    <property type="evidence" value="ECO:0007669"/>
    <property type="project" value="InterPro"/>
</dbReference>
<dbReference type="PROSITE" id="PS51504">
    <property type="entry name" value="H15"/>
    <property type="match status" value="1"/>
</dbReference>
<accession>A0AA88U6Z2</accession>
<dbReference type="SMART" id="SM00526">
    <property type="entry name" value="H15"/>
    <property type="match status" value="1"/>
</dbReference>
<evidence type="ECO:0000256" key="1">
    <source>
        <dbReference type="ARBA" id="ARBA00004123"/>
    </source>
</evidence>
<dbReference type="GO" id="GO:0005730">
    <property type="term" value="C:nucleolus"/>
    <property type="evidence" value="ECO:0007669"/>
    <property type="project" value="TreeGrafter"/>
</dbReference>
<name>A0AA88U6Z2_9ASTE</name>
<keyword evidence="2" id="KW-0238">DNA-binding</keyword>
<evidence type="ECO:0000256" key="2">
    <source>
        <dbReference type="ARBA" id="ARBA00023125"/>
    </source>
</evidence>
<dbReference type="InterPro" id="IPR036390">
    <property type="entry name" value="WH_DNA-bd_sf"/>
</dbReference>
<dbReference type="GO" id="GO:0003690">
    <property type="term" value="F:double-stranded DNA binding"/>
    <property type="evidence" value="ECO:0007669"/>
    <property type="project" value="TreeGrafter"/>
</dbReference>
<dbReference type="AlphaFoldDB" id="A0AA88U6Z2"/>